<dbReference type="Pfam" id="PF00072">
    <property type="entry name" value="Response_reg"/>
    <property type="match status" value="1"/>
</dbReference>
<proteinExistence type="predicted"/>
<keyword evidence="1" id="KW-0597">Phosphoprotein</keyword>
<feature type="domain" description="Toprim" evidence="3">
    <location>
        <begin position="3"/>
        <end position="86"/>
    </location>
</feature>
<keyword evidence="4" id="KW-0808">Transferase</keyword>
<dbReference type="PANTHER" id="PTHR43228:SF1">
    <property type="entry name" value="TWO-COMPONENT RESPONSE REGULATOR ARR22"/>
    <property type="match status" value="1"/>
</dbReference>
<gene>
    <name evidence="4" type="ORF">A6A03_16280</name>
</gene>
<name>A0A178M7T6_9CHLR</name>
<dbReference type="SUPFAM" id="SSF52172">
    <property type="entry name" value="CheY-like"/>
    <property type="match status" value="1"/>
</dbReference>
<keyword evidence="4" id="KW-0418">Kinase</keyword>
<dbReference type="InterPro" id="IPR011006">
    <property type="entry name" value="CheY-like_superfamily"/>
</dbReference>
<dbReference type="SMART" id="SM00448">
    <property type="entry name" value="REC"/>
    <property type="match status" value="1"/>
</dbReference>
<evidence type="ECO:0000256" key="1">
    <source>
        <dbReference type="PROSITE-ProRule" id="PRU00169"/>
    </source>
</evidence>
<dbReference type="GO" id="GO:0016301">
    <property type="term" value="F:kinase activity"/>
    <property type="evidence" value="ECO:0007669"/>
    <property type="project" value="UniProtKB-KW"/>
</dbReference>
<evidence type="ECO:0000259" key="3">
    <source>
        <dbReference type="PROSITE" id="PS50880"/>
    </source>
</evidence>
<evidence type="ECO:0000313" key="4">
    <source>
        <dbReference type="EMBL" id="OAN44576.1"/>
    </source>
</evidence>
<dbReference type="CDD" id="cd00156">
    <property type="entry name" value="REC"/>
    <property type="match status" value="1"/>
</dbReference>
<dbReference type="RefSeq" id="WP_066788972.1">
    <property type="nucleotide sequence ID" value="NZ_LWQS01000064.1"/>
</dbReference>
<evidence type="ECO:0000313" key="5">
    <source>
        <dbReference type="Proteomes" id="UP000078287"/>
    </source>
</evidence>
<dbReference type="PANTHER" id="PTHR43228">
    <property type="entry name" value="TWO-COMPONENT RESPONSE REGULATOR"/>
    <property type="match status" value="1"/>
</dbReference>
<dbReference type="EMBL" id="LWQS01000064">
    <property type="protein sequence ID" value="OAN44576.1"/>
    <property type="molecule type" value="Genomic_DNA"/>
</dbReference>
<feature type="modified residue" description="4-aspartylphosphate" evidence="1">
    <location>
        <position position="53"/>
    </location>
</feature>
<dbReference type="AlphaFoldDB" id="A0A178M7T6"/>
<reference evidence="4 5" key="1">
    <citation type="submission" date="2016-04" db="EMBL/GenBank/DDBJ databases">
        <title>Chloroflexus islandicus sp. nov., a thermophilic filamentous anoxygenic phototrophic bacterium from geyser Strokkur (Iceland).</title>
        <authorList>
            <person name="Gaisin V.A."/>
            <person name="Kalashnikov A.M."/>
            <person name="Sukhacheva M.V."/>
            <person name="Grouzdev D.S."/>
            <person name="Ivanov T.M."/>
            <person name="Kuznetsov B."/>
            <person name="Gorlenko V.M."/>
        </authorList>
    </citation>
    <scope>NUCLEOTIDE SEQUENCE [LARGE SCALE GENOMIC DNA]</scope>
    <source>
        <strain evidence="5">isl-2</strain>
    </source>
</reference>
<dbReference type="InterPro" id="IPR052048">
    <property type="entry name" value="ST_Response_Regulator"/>
</dbReference>
<organism evidence="4 5">
    <name type="scientific">Chloroflexus islandicus</name>
    <dbReference type="NCBI Taxonomy" id="1707952"/>
    <lineage>
        <taxon>Bacteria</taxon>
        <taxon>Bacillati</taxon>
        <taxon>Chloroflexota</taxon>
        <taxon>Chloroflexia</taxon>
        <taxon>Chloroflexales</taxon>
        <taxon>Chloroflexineae</taxon>
        <taxon>Chloroflexaceae</taxon>
        <taxon>Chloroflexus</taxon>
    </lineage>
</organism>
<dbReference type="PROSITE" id="PS50880">
    <property type="entry name" value="TOPRIM"/>
    <property type="match status" value="1"/>
</dbReference>
<dbReference type="Proteomes" id="UP000078287">
    <property type="component" value="Unassembled WGS sequence"/>
</dbReference>
<dbReference type="STRING" id="1707952.A6A03_16280"/>
<dbReference type="InterPro" id="IPR006171">
    <property type="entry name" value="TOPRIM_dom"/>
</dbReference>
<keyword evidence="5" id="KW-1185">Reference proteome</keyword>
<protein>
    <submittedName>
        <fullName evidence="4">Histidine kinase</fullName>
    </submittedName>
</protein>
<accession>A0A178M7T6</accession>
<dbReference type="Gene3D" id="3.40.50.2300">
    <property type="match status" value="1"/>
</dbReference>
<dbReference type="PROSITE" id="PS50110">
    <property type="entry name" value="RESPONSE_REGULATORY"/>
    <property type="match status" value="1"/>
</dbReference>
<dbReference type="OrthoDB" id="9808843at2"/>
<evidence type="ECO:0000259" key="2">
    <source>
        <dbReference type="PROSITE" id="PS50110"/>
    </source>
</evidence>
<feature type="domain" description="Response regulatory" evidence="2">
    <location>
        <begin position="4"/>
        <end position="118"/>
    </location>
</feature>
<dbReference type="GO" id="GO:0000160">
    <property type="term" value="P:phosphorelay signal transduction system"/>
    <property type="evidence" value="ECO:0007669"/>
    <property type="project" value="InterPro"/>
</dbReference>
<comment type="caution">
    <text evidence="4">The sequence shown here is derived from an EMBL/GenBank/DDBJ whole genome shotgun (WGS) entry which is preliminary data.</text>
</comment>
<dbReference type="InterPro" id="IPR001789">
    <property type="entry name" value="Sig_transdc_resp-reg_receiver"/>
</dbReference>
<sequence length="126" mass="14582">MPPTIMVVEDDAATRRLYRFLLRNSGYDVIEAEDGIDALEKLAVHDCDVIITDMNMPRMGGIELVRTLRQNRSQVYVIMVTAFGTPDTEKNAFRTGVNEYLTKPFDFDELERRLQNYFARRNQAES</sequence>